<proteinExistence type="predicted"/>
<evidence type="ECO:0000313" key="4">
    <source>
        <dbReference type="WBParaSite" id="NBR_0000471401-mRNA-1"/>
    </source>
</evidence>
<gene>
    <name evidence="2" type="ORF">NBR_LOCUS4714</name>
</gene>
<keyword evidence="3" id="KW-1185">Reference proteome</keyword>
<evidence type="ECO:0000313" key="2">
    <source>
        <dbReference type="EMBL" id="VDL68303.1"/>
    </source>
</evidence>
<protein>
    <submittedName>
        <fullName evidence="4">Lipoprotein</fullName>
    </submittedName>
</protein>
<organism evidence="4">
    <name type="scientific">Nippostrongylus brasiliensis</name>
    <name type="common">Rat hookworm</name>
    <dbReference type="NCBI Taxonomy" id="27835"/>
    <lineage>
        <taxon>Eukaryota</taxon>
        <taxon>Metazoa</taxon>
        <taxon>Ecdysozoa</taxon>
        <taxon>Nematoda</taxon>
        <taxon>Chromadorea</taxon>
        <taxon>Rhabditida</taxon>
        <taxon>Rhabditina</taxon>
        <taxon>Rhabditomorpha</taxon>
        <taxon>Strongyloidea</taxon>
        <taxon>Heligmosomidae</taxon>
        <taxon>Nippostrongylus</taxon>
    </lineage>
</organism>
<evidence type="ECO:0000256" key="1">
    <source>
        <dbReference type="SAM" id="MobiDB-lite"/>
    </source>
</evidence>
<reference evidence="4" key="1">
    <citation type="submission" date="2017-02" db="UniProtKB">
        <authorList>
            <consortium name="WormBaseParasite"/>
        </authorList>
    </citation>
    <scope>IDENTIFICATION</scope>
</reference>
<evidence type="ECO:0000313" key="3">
    <source>
        <dbReference type="Proteomes" id="UP000271162"/>
    </source>
</evidence>
<feature type="region of interest" description="Disordered" evidence="1">
    <location>
        <begin position="1"/>
        <end position="21"/>
    </location>
</feature>
<dbReference type="Proteomes" id="UP000271162">
    <property type="component" value="Unassembled WGS sequence"/>
</dbReference>
<reference evidence="2 3" key="2">
    <citation type="submission" date="2018-11" db="EMBL/GenBank/DDBJ databases">
        <authorList>
            <consortium name="Pathogen Informatics"/>
        </authorList>
    </citation>
    <scope>NUCLEOTIDE SEQUENCE [LARGE SCALE GENOMIC DNA]</scope>
</reference>
<accession>A0A0N4XQB2</accession>
<dbReference type="WBParaSite" id="NBR_0000471401-mRNA-1">
    <property type="protein sequence ID" value="NBR_0000471401-mRNA-1"/>
    <property type="gene ID" value="NBR_0000471401"/>
</dbReference>
<sequence>MRTGKSINGEEWSGALHSSPSGFSLVGRLEIASGLDGTFTIRMHDFLTGGRTRTAQNVKDEAQLADALLAQ</sequence>
<dbReference type="EMBL" id="UYSL01009394">
    <property type="protein sequence ID" value="VDL68303.1"/>
    <property type="molecule type" value="Genomic_DNA"/>
</dbReference>
<name>A0A0N4XQB2_NIPBR</name>
<dbReference type="AlphaFoldDB" id="A0A0N4XQB2"/>